<dbReference type="NCBIfam" id="TIGR03506">
    <property type="entry name" value="FlgEFG_subfam"/>
    <property type="match status" value="1"/>
</dbReference>
<dbReference type="InterPro" id="IPR037925">
    <property type="entry name" value="FlgE/F/G-like"/>
</dbReference>
<protein>
    <recommendedName>
        <fullName evidence="5 6">Flagellar basal-body rod protein FlgF</fullName>
    </recommendedName>
</protein>
<keyword evidence="10" id="KW-0969">Cilium</keyword>
<keyword evidence="10" id="KW-0966">Cell projection</keyword>
<feature type="domain" description="Flagellar basal-body/hook protein C-terminal" evidence="8">
    <location>
        <begin position="200"/>
        <end position="242"/>
    </location>
</feature>
<sequence length="248" mass="26732">MDHLLYIAMSGAKENMHGISVRANNLANSNTVGFKADFEQARAMQAFGEGLPTRVFAMTEQPGQNFDAGPMIMTDRELDIAIQGDGWFAVQDANGNEAYSRAGNLQLSPTGMLETANGRAVIGDDGPIQLPIPLAKLEIGLDGTISALPQGAPANAMEEVARIKLVNPVYADLTKGTDGLFRRKDGQLAAADINVSLLHGAYEGSNVNAVGEMTYMISLQRQFELQVKMMKSAEDMDRQQNALLRIMG</sequence>
<evidence type="ECO:0000256" key="4">
    <source>
        <dbReference type="ARBA" id="ARBA00038560"/>
    </source>
</evidence>
<evidence type="ECO:0000259" key="7">
    <source>
        <dbReference type="Pfam" id="PF00460"/>
    </source>
</evidence>
<dbReference type="PANTHER" id="PTHR30435">
    <property type="entry name" value="FLAGELLAR PROTEIN"/>
    <property type="match status" value="1"/>
</dbReference>
<dbReference type="InterPro" id="IPR010930">
    <property type="entry name" value="Flg_bb/hook_C_dom"/>
</dbReference>
<dbReference type="AlphaFoldDB" id="A0A0M2V323"/>
<dbReference type="STRING" id="336831.WG68_17810"/>
<dbReference type="Pfam" id="PF22692">
    <property type="entry name" value="LlgE_F_G_D1"/>
    <property type="match status" value="1"/>
</dbReference>
<keyword evidence="11" id="KW-1185">Reference proteome</keyword>
<name>A0A0M2V323_9GAMM</name>
<evidence type="ECO:0000256" key="5">
    <source>
        <dbReference type="ARBA" id="ARBA00040228"/>
    </source>
</evidence>
<evidence type="ECO:0000256" key="2">
    <source>
        <dbReference type="ARBA" id="ARBA00009677"/>
    </source>
</evidence>
<accession>A0A0M2V323</accession>
<dbReference type="OrthoDB" id="9804559at2"/>
<dbReference type="EMBL" id="LAHO01000021">
    <property type="protein sequence ID" value="KKO44045.1"/>
    <property type="molecule type" value="Genomic_DNA"/>
</dbReference>
<comment type="subunit">
    <text evidence="4 6">The basal body constitutes a major portion of the flagellar organelle and consists of five rings (E,L,P,S, and M) mounted on a central rod. The rod consists of about 26 subunits of FlgG in the distal portion, and FlgB, FlgC and FlgF are thought to build up the proximal portion of the rod with about 6 subunits each.</text>
</comment>
<comment type="similarity">
    <text evidence="2 6">Belongs to the flagella basal body rod proteins family.</text>
</comment>
<dbReference type="GO" id="GO:0030694">
    <property type="term" value="C:bacterial-type flagellum basal body, rod"/>
    <property type="evidence" value="ECO:0007669"/>
    <property type="project" value="UniProtKB-UniRule"/>
</dbReference>
<feature type="domain" description="Flagellar basal body rod protein N-terminal" evidence="7">
    <location>
        <begin position="5"/>
        <end position="35"/>
    </location>
</feature>
<dbReference type="NCBIfam" id="TIGR02490">
    <property type="entry name" value="flgF"/>
    <property type="match status" value="1"/>
</dbReference>
<proteinExistence type="inferred from homology"/>
<comment type="caution">
    <text evidence="10">The sequence shown here is derived from an EMBL/GenBank/DDBJ whole genome shotgun (WGS) entry which is preliminary data.</text>
</comment>
<reference evidence="10 11" key="1">
    <citation type="submission" date="2015-03" db="EMBL/GenBank/DDBJ databases">
        <title>Draft genome sequences of two protease-producing strains of Arsukibacterium isolated from two cold and alkaline environments.</title>
        <authorList>
            <person name="Lylloff J.E."/>
            <person name="Skov L.B."/>
            <person name="Jepsen M."/>
            <person name="Hallin P.F."/>
            <person name="Sorensen S.J."/>
            <person name="Stougaard P."/>
            <person name="Glaring M.A."/>
        </authorList>
    </citation>
    <scope>NUCLEOTIDE SEQUENCE [LARGE SCALE GENOMIC DNA]</scope>
    <source>
        <strain evidence="10 11">GCM72</strain>
    </source>
</reference>
<dbReference type="InterPro" id="IPR012836">
    <property type="entry name" value="FlgF"/>
</dbReference>
<keyword evidence="3 6" id="KW-0975">Bacterial flagellum</keyword>
<dbReference type="SUPFAM" id="SSF117143">
    <property type="entry name" value="Flagellar hook protein flgE"/>
    <property type="match status" value="1"/>
</dbReference>
<evidence type="ECO:0000259" key="9">
    <source>
        <dbReference type="Pfam" id="PF22692"/>
    </source>
</evidence>
<evidence type="ECO:0000256" key="3">
    <source>
        <dbReference type="ARBA" id="ARBA00023143"/>
    </source>
</evidence>
<dbReference type="PANTHER" id="PTHR30435:SF18">
    <property type="entry name" value="FLAGELLAR BASAL-BODY ROD PROTEIN FLGF"/>
    <property type="match status" value="1"/>
</dbReference>
<dbReference type="NCBIfam" id="NF009280">
    <property type="entry name" value="PRK12640.1"/>
    <property type="match status" value="1"/>
</dbReference>
<evidence type="ECO:0000313" key="11">
    <source>
        <dbReference type="Proteomes" id="UP000034228"/>
    </source>
</evidence>
<keyword evidence="10" id="KW-0282">Flagellum</keyword>
<evidence type="ECO:0000256" key="6">
    <source>
        <dbReference type="RuleBase" id="RU362116"/>
    </source>
</evidence>
<comment type="subcellular location">
    <subcellularLocation>
        <location evidence="1 6">Bacterial flagellum basal body</location>
    </subcellularLocation>
</comment>
<evidence type="ECO:0000313" key="10">
    <source>
        <dbReference type="EMBL" id="KKO44045.1"/>
    </source>
</evidence>
<organism evidence="10 11">
    <name type="scientific">Arsukibacterium ikkense</name>
    <dbReference type="NCBI Taxonomy" id="336831"/>
    <lineage>
        <taxon>Bacteria</taxon>
        <taxon>Pseudomonadati</taxon>
        <taxon>Pseudomonadota</taxon>
        <taxon>Gammaproteobacteria</taxon>
        <taxon>Chromatiales</taxon>
        <taxon>Chromatiaceae</taxon>
        <taxon>Arsukibacterium</taxon>
    </lineage>
</organism>
<dbReference type="Pfam" id="PF00460">
    <property type="entry name" value="Flg_bb_rod"/>
    <property type="match status" value="1"/>
</dbReference>
<dbReference type="InterPro" id="IPR053967">
    <property type="entry name" value="LlgE_F_G-like_D1"/>
</dbReference>
<feature type="domain" description="Flagellar hook protein FlgE/F/G-like D1" evidence="9">
    <location>
        <begin position="81"/>
        <end position="147"/>
    </location>
</feature>
<dbReference type="Proteomes" id="UP000034228">
    <property type="component" value="Unassembled WGS sequence"/>
</dbReference>
<dbReference type="PATRIC" id="fig|336831.14.peg.697"/>
<evidence type="ECO:0000256" key="1">
    <source>
        <dbReference type="ARBA" id="ARBA00004117"/>
    </source>
</evidence>
<dbReference type="InterPro" id="IPR001444">
    <property type="entry name" value="Flag_bb_rod_N"/>
</dbReference>
<dbReference type="RefSeq" id="WP_046559077.1">
    <property type="nucleotide sequence ID" value="NZ_LAHO01000021.1"/>
</dbReference>
<dbReference type="Pfam" id="PF06429">
    <property type="entry name" value="Flg_bbr_C"/>
    <property type="match status" value="1"/>
</dbReference>
<gene>
    <name evidence="10" type="ORF">WG68_17810</name>
</gene>
<dbReference type="GO" id="GO:0071978">
    <property type="term" value="P:bacterial-type flagellum-dependent swarming motility"/>
    <property type="evidence" value="ECO:0007669"/>
    <property type="project" value="TreeGrafter"/>
</dbReference>
<evidence type="ECO:0000259" key="8">
    <source>
        <dbReference type="Pfam" id="PF06429"/>
    </source>
</evidence>
<dbReference type="InterPro" id="IPR020013">
    <property type="entry name" value="Flagellar_FlgE/F/G"/>
</dbReference>